<evidence type="ECO:0000313" key="3">
    <source>
        <dbReference type="Proteomes" id="UP000184231"/>
    </source>
</evidence>
<dbReference type="EMBL" id="FQYX01000044">
    <property type="protein sequence ID" value="SHJ84264.1"/>
    <property type="molecule type" value="Genomic_DNA"/>
</dbReference>
<keyword evidence="3" id="KW-1185">Reference proteome</keyword>
<accession>A0A1M6MLH2</accession>
<dbReference type="Proteomes" id="UP000184231">
    <property type="component" value="Unassembled WGS sequence"/>
</dbReference>
<keyword evidence="1" id="KW-0732">Signal</keyword>
<name>A0A1M6MLH2_9FLAO</name>
<evidence type="ECO:0000256" key="1">
    <source>
        <dbReference type="SAM" id="SignalP"/>
    </source>
</evidence>
<reference evidence="2 3" key="1">
    <citation type="submission" date="2016-11" db="EMBL/GenBank/DDBJ databases">
        <authorList>
            <person name="Jaros S."/>
            <person name="Januszkiewicz K."/>
            <person name="Wedrychowicz H."/>
        </authorList>
    </citation>
    <scope>NUCLEOTIDE SEQUENCE [LARGE SCALE GENOMIC DNA]</scope>
    <source>
        <strain evidence="2 3">CGMCC 1.8863</strain>
    </source>
</reference>
<dbReference type="AlphaFoldDB" id="A0A1M6MLH2"/>
<protein>
    <submittedName>
        <fullName evidence="2">Uncharacterized protein</fullName>
    </submittedName>
</protein>
<evidence type="ECO:0000313" key="2">
    <source>
        <dbReference type="EMBL" id="SHJ84264.1"/>
    </source>
</evidence>
<feature type="chain" id="PRO_5012296830" evidence="1">
    <location>
        <begin position="20"/>
        <end position="204"/>
    </location>
</feature>
<organism evidence="2 3">
    <name type="scientific">Arenibacter nanhaiticus</name>
    <dbReference type="NCBI Taxonomy" id="558155"/>
    <lineage>
        <taxon>Bacteria</taxon>
        <taxon>Pseudomonadati</taxon>
        <taxon>Bacteroidota</taxon>
        <taxon>Flavobacteriia</taxon>
        <taxon>Flavobacteriales</taxon>
        <taxon>Flavobacteriaceae</taxon>
        <taxon>Arenibacter</taxon>
    </lineage>
</organism>
<dbReference type="OrthoDB" id="1120212at2"/>
<dbReference type="RefSeq" id="WP_072765902.1">
    <property type="nucleotide sequence ID" value="NZ_FQYX01000044.1"/>
</dbReference>
<sequence>MKKSVFIFFLVCYLPFLNAQDDRSSASHNINISIPEIALLDIYNGQTAGNVDVVNLNVSNDNNSEAGQYKLSNVSYGDLWLNYTSVVGDEAYGHKPSREITVQLEPESTFPAGLDLRITAEAPKVVAGGGNESSQGTVVAGGVALGSSTEAGVQVSLVKDIKSVYTGDGANGVRLTYTLEQKDNFSLVQAGNYQAVIRFMLTDL</sequence>
<proteinExistence type="predicted"/>
<feature type="signal peptide" evidence="1">
    <location>
        <begin position="1"/>
        <end position="19"/>
    </location>
</feature>
<gene>
    <name evidence="2" type="ORF">SAMN04487911_1443</name>
</gene>